<dbReference type="InterPro" id="IPR027417">
    <property type="entry name" value="P-loop_NTPase"/>
</dbReference>
<feature type="region of interest" description="Disordered" evidence="1">
    <location>
        <begin position="114"/>
        <end position="152"/>
    </location>
</feature>
<dbReference type="Proteomes" id="UP001603857">
    <property type="component" value="Unassembled WGS sequence"/>
</dbReference>
<dbReference type="Gene3D" id="3.40.50.300">
    <property type="entry name" value="P-loop containing nucleotide triphosphate hydrolases"/>
    <property type="match status" value="1"/>
</dbReference>
<dbReference type="Pfam" id="PF00270">
    <property type="entry name" value="DEAD"/>
    <property type="match status" value="1"/>
</dbReference>
<gene>
    <name evidence="3" type="ORF">Fmac_032465</name>
</gene>
<evidence type="ECO:0000259" key="2">
    <source>
        <dbReference type="PROSITE" id="PS51192"/>
    </source>
</evidence>
<feature type="compositionally biased region" description="Basic and acidic residues" evidence="1">
    <location>
        <begin position="114"/>
        <end position="139"/>
    </location>
</feature>
<keyword evidence="4" id="KW-1185">Reference proteome</keyword>
<name>A0ABD1L502_9FABA</name>
<dbReference type="EMBL" id="JBGMDY010000011">
    <property type="protein sequence ID" value="KAL2318589.1"/>
    <property type="molecule type" value="Genomic_DNA"/>
</dbReference>
<sequence length="152" mass="17851">MPYNMWTYMITLYFEQVLDEADRLLNEDFEKSLNEILQLIPRDQRIFLLSATMTKKIEAASKYSTVDTLKQQYRFLPAKHKYTSGKKLPEYPAQEEEVLLLEERVSEAKRLAVMKMKESGGKKKRRGEDNDGEDIDKSFGLKNGKSSKKFRR</sequence>
<dbReference type="AlphaFoldDB" id="A0ABD1L502"/>
<evidence type="ECO:0000313" key="4">
    <source>
        <dbReference type="Proteomes" id="UP001603857"/>
    </source>
</evidence>
<proteinExistence type="predicted"/>
<dbReference type="InterPro" id="IPR000629">
    <property type="entry name" value="RNA-helicase_DEAD-box_CS"/>
</dbReference>
<dbReference type="InterPro" id="IPR014001">
    <property type="entry name" value="Helicase_ATP-bd"/>
</dbReference>
<dbReference type="SUPFAM" id="SSF52540">
    <property type="entry name" value="P-loop containing nucleoside triphosphate hydrolases"/>
    <property type="match status" value="1"/>
</dbReference>
<organism evidence="3 4">
    <name type="scientific">Flemingia macrophylla</name>
    <dbReference type="NCBI Taxonomy" id="520843"/>
    <lineage>
        <taxon>Eukaryota</taxon>
        <taxon>Viridiplantae</taxon>
        <taxon>Streptophyta</taxon>
        <taxon>Embryophyta</taxon>
        <taxon>Tracheophyta</taxon>
        <taxon>Spermatophyta</taxon>
        <taxon>Magnoliopsida</taxon>
        <taxon>eudicotyledons</taxon>
        <taxon>Gunneridae</taxon>
        <taxon>Pentapetalae</taxon>
        <taxon>rosids</taxon>
        <taxon>fabids</taxon>
        <taxon>Fabales</taxon>
        <taxon>Fabaceae</taxon>
        <taxon>Papilionoideae</taxon>
        <taxon>50 kb inversion clade</taxon>
        <taxon>NPAAA clade</taxon>
        <taxon>indigoferoid/millettioid clade</taxon>
        <taxon>Phaseoleae</taxon>
        <taxon>Flemingia</taxon>
    </lineage>
</organism>
<dbReference type="PROSITE" id="PS51192">
    <property type="entry name" value="HELICASE_ATP_BIND_1"/>
    <property type="match status" value="1"/>
</dbReference>
<comment type="caution">
    <text evidence="3">The sequence shown here is derived from an EMBL/GenBank/DDBJ whole genome shotgun (WGS) entry which is preliminary data.</text>
</comment>
<dbReference type="PROSITE" id="PS00039">
    <property type="entry name" value="DEAD_ATP_HELICASE"/>
    <property type="match status" value="1"/>
</dbReference>
<accession>A0ABD1L502</accession>
<reference evidence="3 4" key="1">
    <citation type="submission" date="2024-08" db="EMBL/GenBank/DDBJ databases">
        <title>Insights into the chromosomal genome structure of Flemingia macrophylla.</title>
        <authorList>
            <person name="Ding Y."/>
            <person name="Zhao Y."/>
            <person name="Bi W."/>
            <person name="Wu M."/>
            <person name="Zhao G."/>
            <person name="Gong Y."/>
            <person name="Li W."/>
            <person name="Zhang P."/>
        </authorList>
    </citation>
    <scope>NUCLEOTIDE SEQUENCE [LARGE SCALE GENOMIC DNA]</scope>
    <source>
        <strain evidence="3">DYQJB</strain>
        <tissue evidence="3">Leaf</tissue>
    </source>
</reference>
<evidence type="ECO:0000256" key="1">
    <source>
        <dbReference type="SAM" id="MobiDB-lite"/>
    </source>
</evidence>
<feature type="domain" description="Helicase ATP-binding" evidence="2">
    <location>
        <begin position="1"/>
        <end position="71"/>
    </location>
</feature>
<dbReference type="InterPro" id="IPR011545">
    <property type="entry name" value="DEAD/DEAH_box_helicase_dom"/>
</dbReference>
<protein>
    <recommendedName>
        <fullName evidence="2">Helicase ATP-binding domain-containing protein</fullName>
    </recommendedName>
</protein>
<evidence type="ECO:0000313" key="3">
    <source>
        <dbReference type="EMBL" id="KAL2318589.1"/>
    </source>
</evidence>